<feature type="region of interest" description="Disordered" evidence="1">
    <location>
        <begin position="1"/>
        <end position="22"/>
    </location>
</feature>
<dbReference type="InterPro" id="IPR007278">
    <property type="entry name" value="DUF397"/>
</dbReference>
<dbReference type="AlphaFoldDB" id="A0A8J4ECX0"/>
<evidence type="ECO:0000256" key="1">
    <source>
        <dbReference type="SAM" id="MobiDB-lite"/>
    </source>
</evidence>
<name>A0A8J4ECX0_9ACTN</name>
<sequence>MNLSDATWRKSSRSSGGGNGDCVEVAIGSDSVMVRDSKQPSGPVLAFTPAQWQAFITAVCHEQLPPTGR</sequence>
<evidence type="ECO:0000259" key="2">
    <source>
        <dbReference type="Pfam" id="PF04149"/>
    </source>
</evidence>
<dbReference type="EMBL" id="BOPH01000072">
    <property type="protein sequence ID" value="GIJ69958.1"/>
    <property type="molecule type" value="Genomic_DNA"/>
</dbReference>
<dbReference type="Pfam" id="PF04149">
    <property type="entry name" value="DUF397"/>
    <property type="match status" value="1"/>
</dbReference>
<reference evidence="3" key="1">
    <citation type="submission" date="2021-01" db="EMBL/GenBank/DDBJ databases">
        <title>Whole genome shotgun sequence of Virgisporangium ochraceum NBRC 16418.</title>
        <authorList>
            <person name="Komaki H."/>
            <person name="Tamura T."/>
        </authorList>
    </citation>
    <scope>NUCLEOTIDE SEQUENCE</scope>
    <source>
        <strain evidence="3">NBRC 16418</strain>
    </source>
</reference>
<evidence type="ECO:0000313" key="3">
    <source>
        <dbReference type="EMBL" id="GIJ69958.1"/>
    </source>
</evidence>
<gene>
    <name evidence="3" type="ORF">Voc01_048750</name>
</gene>
<evidence type="ECO:0000313" key="4">
    <source>
        <dbReference type="Proteomes" id="UP000635606"/>
    </source>
</evidence>
<protein>
    <recommendedName>
        <fullName evidence="2">DUF397 domain-containing protein</fullName>
    </recommendedName>
</protein>
<organism evidence="3 4">
    <name type="scientific">Virgisporangium ochraceum</name>
    <dbReference type="NCBI Taxonomy" id="65505"/>
    <lineage>
        <taxon>Bacteria</taxon>
        <taxon>Bacillati</taxon>
        <taxon>Actinomycetota</taxon>
        <taxon>Actinomycetes</taxon>
        <taxon>Micromonosporales</taxon>
        <taxon>Micromonosporaceae</taxon>
        <taxon>Virgisporangium</taxon>
    </lineage>
</organism>
<feature type="domain" description="DUF397" evidence="2">
    <location>
        <begin position="6"/>
        <end position="59"/>
    </location>
</feature>
<accession>A0A8J4ECX0</accession>
<dbReference type="Proteomes" id="UP000635606">
    <property type="component" value="Unassembled WGS sequence"/>
</dbReference>
<proteinExistence type="predicted"/>
<keyword evidence="4" id="KW-1185">Reference proteome</keyword>
<comment type="caution">
    <text evidence="3">The sequence shown here is derived from an EMBL/GenBank/DDBJ whole genome shotgun (WGS) entry which is preliminary data.</text>
</comment>